<name>A0ABS3SAG7_9ACTN</name>
<dbReference type="Proteomes" id="UP000680206">
    <property type="component" value="Unassembled WGS sequence"/>
</dbReference>
<evidence type="ECO:0000313" key="4">
    <source>
        <dbReference type="Proteomes" id="UP000680206"/>
    </source>
</evidence>
<feature type="compositionally biased region" description="Polar residues" evidence="1">
    <location>
        <begin position="819"/>
        <end position="837"/>
    </location>
</feature>
<feature type="compositionally biased region" description="Polar residues" evidence="1">
    <location>
        <begin position="790"/>
        <end position="803"/>
    </location>
</feature>
<gene>
    <name evidence="3" type="ORF">J4709_50720</name>
</gene>
<feature type="compositionally biased region" description="Polar residues" evidence="1">
    <location>
        <begin position="630"/>
        <end position="646"/>
    </location>
</feature>
<feature type="compositionally biased region" description="Basic and acidic residues" evidence="1">
    <location>
        <begin position="173"/>
        <end position="184"/>
    </location>
</feature>
<dbReference type="InterPro" id="IPR009839">
    <property type="entry name" value="SseB_N"/>
</dbReference>
<feature type="compositionally biased region" description="Polar residues" evidence="1">
    <location>
        <begin position="598"/>
        <end position="612"/>
    </location>
</feature>
<evidence type="ECO:0000313" key="3">
    <source>
        <dbReference type="EMBL" id="MBO2465861.1"/>
    </source>
</evidence>
<feature type="compositionally biased region" description="Polar residues" evidence="1">
    <location>
        <begin position="720"/>
        <end position="735"/>
    </location>
</feature>
<evidence type="ECO:0000256" key="1">
    <source>
        <dbReference type="SAM" id="MobiDB-lite"/>
    </source>
</evidence>
<feature type="compositionally biased region" description="Polar residues" evidence="1">
    <location>
        <begin position="747"/>
        <end position="761"/>
    </location>
</feature>
<feature type="compositionally biased region" description="Low complexity" evidence="1">
    <location>
        <begin position="864"/>
        <end position="874"/>
    </location>
</feature>
<organism evidence="3 4">
    <name type="scientific">Actinomadura violacea</name>
    <dbReference type="NCBI Taxonomy" id="2819934"/>
    <lineage>
        <taxon>Bacteria</taxon>
        <taxon>Bacillati</taxon>
        <taxon>Actinomycetota</taxon>
        <taxon>Actinomycetes</taxon>
        <taxon>Streptosporangiales</taxon>
        <taxon>Thermomonosporaceae</taxon>
        <taxon>Actinomadura</taxon>
    </lineage>
</organism>
<dbReference type="RefSeq" id="WP_208252714.1">
    <property type="nucleotide sequence ID" value="NZ_JAGEPF010000053.1"/>
</dbReference>
<proteinExistence type="predicted"/>
<feature type="domain" description="SseB protein N-terminal" evidence="2">
    <location>
        <begin position="200"/>
        <end position="309"/>
    </location>
</feature>
<feature type="domain" description="SseB protein N-terminal" evidence="2">
    <location>
        <begin position="19"/>
        <end position="110"/>
    </location>
</feature>
<comment type="caution">
    <text evidence="3">The sequence shown here is derived from an EMBL/GenBank/DDBJ whole genome shotgun (WGS) entry which is preliminary data.</text>
</comment>
<keyword evidence="4" id="KW-1185">Reference proteome</keyword>
<feature type="domain" description="SseB protein N-terminal" evidence="2">
    <location>
        <begin position="346"/>
        <end position="451"/>
    </location>
</feature>
<accession>A0ABS3SAG7</accession>
<protein>
    <submittedName>
        <fullName evidence="3">SseB family protein</fullName>
    </submittedName>
</protein>
<feature type="region of interest" description="Disordered" evidence="1">
    <location>
        <begin position="135"/>
        <end position="193"/>
    </location>
</feature>
<evidence type="ECO:0000259" key="2">
    <source>
        <dbReference type="Pfam" id="PF07179"/>
    </source>
</evidence>
<dbReference type="EMBL" id="JAGEPF010000053">
    <property type="protein sequence ID" value="MBO2465861.1"/>
    <property type="molecule type" value="Genomic_DNA"/>
</dbReference>
<feature type="region of interest" description="Disordered" evidence="1">
    <location>
        <begin position="438"/>
        <end position="1040"/>
    </location>
</feature>
<feature type="compositionally biased region" description="Pro residues" evidence="1">
    <location>
        <begin position="469"/>
        <end position="487"/>
    </location>
</feature>
<sequence>MADAWRPTSELERRLEQSVRAGDQEGYFRVLAGSELVVPVPDDAVDGVLAGRAGPAWPTREEDGRVHILAYTSAAAMRACLGPSWRHFMTLRFGDLAETWPDARWWLAVDAPGHPGAAPLPIEARMPAWFVRQVADGDGRPPQVGRPDVPSAPAPAPAAPPPSSDESPWEELQGQHRELPREAAPEPSRPEFQPANDVERELLRAAANNDHDLFLQTMADTEILLPVPDDTDYTLRPGRPGFPWRTREVDGGTVVPVFTSPERLIEAARANGTGTEYITLPFTVALRYWPDHGWLLAINSGSPAGGTVMAAQLPGLATWADQRAAARMTDRFEPQNDIEQRLFDAARRRDTDTFFKVLLGAQVLVPADPDTPWGIAPEDPAFPWRPVTVHGRTSVQLFTSLKWMNEAIGSSRFVMPSLLDVVSAWPDADWTLVLNPGTPIDATMPGEQVRALSGPPRTAPEKAATPPSAATPPPPDAPAVPVAPPVPSTDAPEAPSTTSGGHPTPSADQPGFGAPDPIGPQVGATSGLSRDDVTAPHPSTPLPGDTGPHAYPAAPEPTGPQRQPGLNAPEPTDAPGNPLAAQEGPSTTSGGHPALPTPSDQPGFTAPESSGPQHPPGLNAPEPTNAPGDGSQNQVAAQEGPSTTSGAHPALPTPSADQPGFAAPESTGPQPQVSATGEPPVPPGMGNTPLPGDTGPHGYPALPDATGTGSRNQVDAPEGPSTTSGGHATLPTPSAEQPGFGAPGVTGTPSHGPQAPLSTPSPEQPGAPEDAPQPPTNSGGHAAPPLPSAEQPSFGSPESTGPQHQPGLNAPKHAGAQRDGSQNQVGAQEGPSTTSGGYTVPSAEQPGFDAPGDSPQNQVGAPEGPSIAAGGHAAPPAPSAEQPGFGAPGSTGPQPQVGATGELPVPSSTRPGDTGPHGYPGVPDATGPQRPPGFGAPESTGPQPRVGASGEPSVPSGTQPGDTGPHGYPGVPDATGPQPGASGQYGYERGGEQPAAPAVNPSTVTGGHAIVGLGAAGAGESPAPQSPAQTGPSDEDATAERRLRPVAGPEAVFEPGNRIDQELYEAALGGDSDAFLRVLLNANVLVPIPPDAPLEVTPVQREFRWDAALRDGTAVRVFTSLVRLREVLPESRFVYADFRELIGAWPRDDWALLLNPGTRIGASLRGDQVRALSEWAVRVGLVQARQPAPPAPPAPREPEADMTVQDVVGAEPARAEDLDDRVSQPTIMQKVVPHGHVGWYLEQGYDRVGGFVHPTGDVGELQTPVQLYEALGLLYEETPFSPADEGVYVIRWPAYCPELYRIPFGGRDAEEMSSWGDAGWVIERPPFVGGGFAPGSAGSIREYKVDSVRLPYGAEMYYLGMDRSERFVAMYDPDRLAWLRPDASTGSDGRDGRAGAAK</sequence>
<dbReference type="Pfam" id="PF07179">
    <property type="entry name" value="SseB"/>
    <property type="match status" value="4"/>
</dbReference>
<feature type="domain" description="SseB protein N-terminal" evidence="2">
    <location>
        <begin position="1072"/>
        <end position="1171"/>
    </location>
</feature>
<feature type="compositionally biased region" description="Pro residues" evidence="1">
    <location>
        <begin position="150"/>
        <end position="163"/>
    </location>
</feature>
<reference evidence="3 4" key="1">
    <citation type="submission" date="2021-03" db="EMBL/GenBank/DDBJ databases">
        <title>Actinomadura violae sp. nov., isolated from lichen in Thailand.</title>
        <authorList>
            <person name="Kanchanasin P."/>
            <person name="Saeng-In P."/>
            <person name="Phongsopitanun W."/>
            <person name="Yuki M."/>
            <person name="Kudo T."/>
            <person name="Ohkuma M."/>
            <person name="Tanasupawat S."/>
        </authorList>
    </citation>
    <scope>NUCLEOTIDE SEQUENCE [LARGE SCALE GENOMIC DNA]</scope>
    <source>
        <strain evidence="3 4">LCR2-06</strain>
    </source>
</reference>